<evidence type="ECO:0000256" key="5">
    <source>
        <dbReference type="ARBA" id="ARBA00022801"/>
    </source>
</evidence>
<dbReference type="PRINTS" id="PR00793">
    <property type="entry name" value="PROAMNOPTASE"/>
</dbReference>
<evidence type="ECO:0000256" key="6">
    <source>
        <dbReference type="ARBA" id="ARBA00029605"/>
    </source>
</evidence>
<evidence type="ECO:0000313" key="10">
    <source>
        <dbReference type="EMBL" id="KUO95497.1"/>
    </source>
</evidence>
<organism evidence="10 11">
    <name type="scientific">Ferroacidibacillus organovorans</name>
    <dbReference type="NCBI Taxonomy" id="1765683"/>
    <lineage>
        <taxon>Bacteria</taxon>
        <taxon>Bacillati</taxon>
        <taxon>Bacillota</taxon>
        <taxon>Bacilli</taxon>
        <taxon>Bacillales</taxon>
        <taxon>Alicyclobacillaceae</taxon>
        <taxon>Ferroacidibacillus</taxon>
    </lineage>
</organism>
<keyword evidence="11" id="KW-1185">Reference proteome</keyword>
<keyword evidence="7" id="KW-0031">Aminopeptidase</keyword>
<evidence type="ECO:0000256" key="2">
    <source>
        <dbReference type="ARBA" id="ARBA00010088"/>
    </source>
</evidence>
<dbReference type="PANTHER" id="PTHR43798">
    <property type="entry name" value="MONOACYLGLYCEROL LIPASE"/>
    <property type="match status" value="1"/>
</dbReference>
<feature type="active site" evidence="8">
    <location>
        <position position="264"/>
    </location>
</feature>
<dbReference type="PIRSF" id="PIRSF005539">
    <property type="entry name" value="Pept_S33_TRI_F1"/>
    <property type="match status" value="1"/>
</dbReference>
<sequence>MTKFTEGFIPVTGGNVWYRKTGDGEGIPLLVMHGGPGSSTMASDSIQTLGEQRPVIHYDQLGSGKSDRPTDPSLWKVERFVEELGQVRSALGLTEVHLLGHSWGTMLAAAYLLGFANGSLVDGTVKREHGETTLAMPTKPVGVHSVTFSSPALSAPLWERDQRAYLKAFPQHVQNVIERCEREGTTDSEAYQDAMMLFYKRHVCRLDPWPQTILDAFAVTNHQVYQTMWGASEFTVTGTLKTFDVTGRLSELTLPSLFTCGRYDEASPETTAYYASLVAGARFHVFEHSAHMTIQEEPEEFARILKAFLKDVEAENS</sequence>
<keyword evidence="5 7" id="KW-0378">Hydrolase</keyword>
<dbReference type="PANTHER" id="PTHR43798:SF33">
    <property type="entry name" value="HYDROLASE, PUTATIVE (AFU_ORTHOLOGUE AFUA_2G14860)-RELATED"/>
    <property type="match status" value="1"/>
</dbReference>
<dbReference type="AlphaFoldDB" id="A0A101XQ88"/>
<evidence type="ECO:0000256" key="8">
    <source>
        <dbReference type="PIRSR" id="PIRSR005539-1"/>
    </source>
</evidence>
<dbReference type="InterPro" id="IPR005945">
    <property type="entry name" value="Pro_imino_pep"/>
</dbReference>
<dbReference type="EC" id="3.4.11.5" evidence="3 7"/>
<dbReference type="EMBL" id="LPVJ01000049">
    <property type="protein sequence ID" value="KUO95497.1"/>
    <property type="molecule type" value="Genomic_DNA"/>
</dbReference>
<dbReference type="GO" id="GO:0006508">
    <property type="term" value="P:proteolysis"/>
    <property type="evidence" value="ECO:0007669"/>
    <property type="project" value="UniProtKB-KW"/>
</dbReference>
<dbReference type="InterPro" id="IPR029058">
    <property type="entry name" value="AB_hydrolase_fold"/>
</dbReference>
<dbReference type="GO" id="GO:0016020">
    <property type="term" value="C:membrane"/>
    <property type="evidence" value="ECO:0007669"/>
    <property type="project" value="TreeGrafter"/>
</dbReference>
<feature type="domain" description="AB hydrolase-1" evidence="9">
    <location>
        <begin position="28"/>
        <end position="297"/>
    </location>
</feature>
<dbReference type="InterPro" id="IPR050266">
    <property type="entry name" value="AB_hydrolase_sf"/>
</dbReference>
<keyword evidence="7" id="KW-0645">Protease</keyword>
<gene>
    <name evidence="10" type="ORF">ATW55_09405</name>
</gene>
<feature type="active site" description="Proton donor" evidence="8">
    <location>
        <position position="291"/>
    </location>
</feature>
<comment type="similarity">
    <text evidence="2 7">Belongs to the peptidase S33 family.</text>
</comment>
<comment type="caution">
    <text evidence="10">The sequence shown here is derived from an EMBL/GenBank/DDBJ whole genome shotgun (WGS) entry which is preliminary data.</text>
</comment>
<evidence type="ECO:0000256" key="3">
    <source>
        <dbReference type="ARBA" id="ARBA00012568"/>
    </source>
</evidence>
<reference evidence="10 11" key="1">
    <citation type="submission" date="2015-12" db="EMBL/GenBank/DDBJ databases">
        <title>Draft genome sequence of Acidibacillus ferrooxidans ITV001, isolated from a chalcopyrite acid mine drainage site in Brazil.</title>
        <authorList>
            <person name="Dall'Agnol H."/>
            <person name="Nancucheo I."/>
            <person name="Johnson B."/>
            <person name="Oliveira R."/>
            <person name="Leite L."/>
            <person name="Pylro V."/>
            <person name="Nunes G.L."/>
            <person name="Tzotzos G."/>
            <person name="Fernandes G.R."/>
            <person name="Dutra J."/>
            <person name="Orellana S.C."/>
            <person name="Oliveira G."/>
        </authorList>
    </citation>
    <scope>NUCLEOTIDE SEQUENCE [LARGE SCALE GENOMIC DNA]</scope>
    <source>
        <strain evidence="11">ITV01</strain>
    </source>
</reference>
<evidence type="ECO:0000256" key="7">
    <source>
        <dbReference type="PIRNR" id="PIRNR005539"/>
    </source>
</evidence>
<evidence type="ECO:0000256" key="4">
    <source>
        <dbReference type="ARBA" id="ARBA00021843"/>
    </source>
</evidence>
<comment type="catalytic activity">
    <reaction evidence="1 7">
        <text>Release of N-terminal proline from a peptide.</text>
        <dbReference type="EC" id="3.4.11.5"/>
    </reaction>
</comment>
<dbReference type="RefSeq" id="WP_067717052.1">
    <property type="nucleotide sequence ID" value="NZ_LPVJ01000049.1"/>
</dbReference>
<feature type="active site" description="Nucleophile" evidence="8">
    <location>
        <position position="102"/>
    </location>
</feature>
<dbReference type="Gene3D" id="3.40.50.1820">
    <property type="entry name" value="alpha/beta hydrolase"/>
    <property type="match status" value="1"/>
</dbReference>
<comment type="function">
    <text evidence="7">Releases the N-terminal proline from various substrates.</text>
</comment>
<dbReference type="InterPro" id="IPR000073">
    <property type="entry name" value="AB_hydrolase_1"/>
</dbReference>
<accession>A0A101XQ88</accession>
<evidence type="ECO:0000256" key="1">
    <source>
        <dbReference type="ARBA" id="ARBA00001585"/>
    </source>
</evidence>
<dbReference type="Pfam" id="PF00561">
    <property type="entry name" value="Abhydrolase_1"/>
    <property type="match status" value="1"/>
</dbReference>
<proteinExistence type="inferred from homology"/>
<dbReference type="Proteomes" id="UP000053557">
    <property type="component" value="Unassembled WGS sequence"/>
</dbReference>
<name>A0A101XQ88_9BACL</name>
<dbReference type="OrthoDB" id="9796770at2"/>
<dbReference type="InterPro" id="IPR002410">
    <property type="entry name" value="Peptidase_S33"/>
</dbReference>
<dbReference type="GO" id="GO:0004177">
    <property type="term" value="F:aminopeptidase activity"/>
    <property type="evidence" value="ECO:0007669"/>
    <property type="project" value="UniProtKB-KW"/>
</dbReference>
<evidence type="ECO:0000259" key="9">
    <source>
        <dbReference type="Pfam" id="PF00561"/>
    </source>
</evidence>
<evidence type="ECO:0000313" key="11">
    <source>
        <dbReference type="Proteomes" id="UP000053557"/>
    </source>
</evidence>
<dbReference type="SUPFAM" id="SSF53474">
    <property type="entry name" value="alpha/beta-Hydrolases"/>
    <property type="match status" value="1"/>
</dbReference>
<protein>
    <recommendedName>
        <fullName evidence="4 7">Proline iminopeptidase</fullName>
        <shortName evidence="7">PIP</shortName>
        <ecNumber evidence="3 7">3.4.11.5</ecNumber>
    </recommendedName>
    <alternativeName>
        <fullName evidence="6 7">Prolyl aminopeptidase</fullName>
    </alternativeName>
</protein>